<dbReference type="CDD" id="cd03789">
    <property type="entry name" value="GT9_LPS_heptosyltransferase"/>
    <property type="match status" value="1"/>
</dbReference>
<dbReference type="PANTHER" id="PTHR34136">
    <property type="match status" value="1"/>
</dbReference>
<reference evidence="3 4" key="1">
    <citation type="submission" date="2017-11" db="EMBL/GenBank/DDBJ databases">
        <title>Evolution of Phototrophy in the Chloroflexi Phylum Driven by Horizontal Gene Transfer.</title>
        <authorList>
            <person name="Ward L.M."/>
            <person name="Hemp J."/>
            <person name="Shih P.M."/>
            <person name="Mcglynn S.E."/>
            <person name="Fischer W."/>
        </authorList>
    </citation>
    <scope>NUCLEOTIDE SEQUENCE [LARGE SCALE GENOMIC DNA]</scope>
    <source>
        <strain evidence="3">CP2_2F</strain>
    </source>
</reference>
<sequence>MRLERLLCIKISDIGDLITATPALSALREAFPRVRLDVLTSAHAAPILNGTGLADQVLIFPLRAYERPVDVFKPSALRRLVTFIRHLRAQRYDAVLLFHQLSTRFGALKHAAIVLGTGAPIRAGLENGRGWFLTHRVADGGFGALHQATYWLKVAALLGAPDTPERFPLRVGISEADRAWAAAQLPQSGYVAVHSGSGALNVARRWTVEGYAAAANHFAALRSAQIVLIGGAGDDSEALRALLQSPYRDLTGKTTLGQLAAVLERCAVFVGGDSGVMHLAAAIPHLALYTPFGPTNHFAWSAWRPSGEAAVVARSGVLCSPCAYIGQSVGLRSGCAARTCMRSLAPESLIGGESRLAIAQRTRKPALEVLGVPIDRLTFAELLDQIGVWIAEAGAARLICTANPELVMLAQRDVLFYTILRRAALVTADGVGLLWAARYLGVPLPERVTGSDGLPLIAERAAREGWRLFLLGAAEGVAAQAAEKLRQRYPTLQIVGTHSGDPSPEREDEIVELINAAKADILFVAYGSPQQEKWLARNLARLEVRVALGVGGAFDFVAGRAQRAPLWMRRLGLEWLHRLIKQPWRLRRMASRLPRFVVAVLLRGSQTPRDFKGIGGQYG</sequence>
<evidence type="ECO:0000313" key="4">
    <source>
        <dbReference type="Proteomes" id="UP000228921"/>
    </source>
</evidence>
<dbReference type="NCBIfam" id="TIGR00696">
    <property type="entry name" value="wecG_tagA_cpsF"/>
    <property type="match status" value="1"/>
</dbReference>
<name>A0A2M8P3R7_9CHLR</name>
<dbReference type="EMBL" id="PGTK01000001">
    <property type="protein sequence ID" value="PJF32194.1"/>
    <property type="molecule type" value="Genomic_DNA"/>
</dbReference>
<organism evidence="3 4">
    <name type="scientific">Candidatus Thermofonsia Clade 1 bacterium</name>
    <dbReference type="NCBI Taxonomy" id="2364210"/>
    <lineage>
        <taxon>Bacteria</taxon>
        <taxon>Bacillati</taxon>
        <taxon>Chloroflexota</taxon>
        <taxon>Candidatus Thermofontia</taxon>
        <taxon>Candidatus Thermofonsia Clade 1</taxon>
    </lineage>
</organism>
<dbReference type="CDD" id="cd06533">
    <property type="entry name" value="Glyco_transf_WecG_TagA"/>
    <property type="match status" value="1"/>
</dbReference>
<evidence type="ECO:0000256" key="2">
    <source>
        <dbReference type="ARBA" id="ARBA00022679"/>
    </source>
</evidence>
<gene>
    <name evidence="3" type="ORF">CUN51_00775</name>
</gene>
<dbReference type="PANTHER" id="PTHR34136:SF1">
    <property type="entry name" value="UDP-N-ACETYL-D-MANNOSAMINURONIC ACID TRANSFERASE"/>
    <property type="match status" value="1"/>
</dbReference>
<protein>
    <recommendedName>
        <fullName evidence="5">WecB/TagA/CpsF family glycosyltransferase</fullName>
    </recommendedName>
</protein>
<dbReference type="Proteomes" id="UP000228921">
    <property type="component" value="Unassembled WGS sequence"/>
</dbReference>
<comment type="caution">
    <text evidence="3">The sequence shown here is derived from an EMBL/GenBank/DDBJ whole genome shotgun (WGS) entry which is preliminary data.</text>
</comment>
<keyword evidence="1" id="KW-0328">Glycosyltransferase</keyword>
<dbReference type="InterPro" id="IPR004629">
    <property type="entry name" value="WecG_TagA_CpsF"/>
</dbReference>
<dbReference type="InterPro" id="IPR002201">
    <property type="entry name" value="Glyco_trans_9"/>
</dbReference>
<evidence type="ECO:0008006" key="5">
    <source>
        <dbReference type="Google" id="ProtNLM"/>
    </source>
</evidence>
<dbReference type="Pfam" id="PF03808">
    <property type="entry name" value="Glyco_tran_WecG"/>
    <property type="match status" value="1"/>
</dbReference>
<proteinExistence type="predicted"/>
<dbReference type="GO" id="GO:0016758">
    <property type="term" value="F:hexosyltransferase activity"/>
    <property type="evidence" value="ECO:0007669"/>
    <property type="project" value="TreeGrafter"/>
</dbReference>
<dbReference type="SUPFAM" id="SSF53756">
    <property type="entry name" value="UDP-Glycosyltransferase/glycogen phosphorylase"/>
    <property type="match status" value="1"/>
</dbReference>
<evidence type="ECO:0000256" key="1">
    <source>
        <dbReference type="ARBA" id="ARBA00022676"/>
    </source>
</evidence>
<evidence type="ECO:0000313" key="3">
    <source>
        <dbReference type="EMBL" id="PJF32194.1"/>
    </source>
</evidence>
<dbReference type="Pfam" id="PF01075">
    <property type="entry name" value="Glyco_transf_9"/>
    <property type="match status" value="1"/>
</dbReference>
<keyword evidence="2" id="KW-0808">Transferase</keyword>
<dbReference type="Gene3D" id="3.40.50.2000">
    <property type="entry name" value="Glycogen Phosphorylase B"/>
    <property type="match status" value="2"/>
</dbReference>
<accession>A0A2M8P3R7</accession>
<dbReference type="AlphaFoldDB" id="A0A2M8P3R7"/>